<evidence type="ECO:0000259" key="5">
    <source>
        <dbReference type="Pfam" id="PF25989"/>
    </source>
</evidence>
<evidence type="ECO:0000259" key="4">
    <source>
        <dbReference type="Pfam" id="PF25954"/>
    </source>
</evidence>
<dbReference type="EMBL" id="LYPB01000073">
    <property type="protein sequence ID" value="OAS17229.1"/>
    <property type="molecule type" value="Genomic_DNA"/>
</dbReference>
<organism evidence="6 7">
    <name type="scientific">Paenibacillus oryzisoli</name>
    <dbReference type="NCBI Taxonomy" id="1850517"/>
    <lineage>
        <taxon>Bacteria</taxon>
        <taxon>Bacillati</taxon>
        <taxon>Bacillota</taxon>
        <taxon>Bacilli</taxon>
        <taxon>Bacillales</taxon>
        <taxon>Paenibacillaceae</taxon>
        <taxon>Paenibacillus</taxon>
    </lineage>
</organism>
<proteinExistence type="inferred from homology"/>
<dbReference type="Pfam" id="PF25954">
    <property type="entry name" value="Beta-barrel_RND_2"/>
    <property type="match status" value="1"/>
</dbReference>
<comment type="similarity">
    <text evidence="1">Belongs to the membrane fusion protein (MFP) (TC 8.A.1) family.</text>
</comment>
<sequence length="427" mass="47329">MRQKRRKPQSRTVRIASILTLSIGILAGCSDTAIQNTDANSVYADQSQQAVRVFKVIPQRIGDSPERVAEVQFSAQFKIMSKATGEVEQIMKKRGDMVQEGDVILKLKSSEILASREAAAATVKTLQDAMDKARIRGQKETENQKSELSNTIQKMELGMASLLRSYNKMKNDFDIGLATKAQLYQMETQMMNARMDLDQMKVKLQTFDPIDLTSEMESQLKGAKLALQQVEQSTQNLEVKATVSGLMTEMPFEAGMGIGAGAQIAMIQRLDPIRIKSQLSEEELKLANGKTVMSYLLPNNKTKFQGAISYLSKVMDPETKAYEINLEVPNKDLGLKPGTKLKLQLAEEKDLIVLTVPTYSIVREGDNAYVYVVSGDTAEKRSIQLGRLNEPKQEVLSGLKEGEMVVKINPSSLVDKAKVKVAAVEEQ</sequence>
<dbReference type="Gene3D" id="2.40.30.170">
    <property type="match status" value="1"/>
</dbReference>
<dbReference type="GO" id="GO:1990281">
    <property type="term" value="C:efflux pump complex"/>
    <property type="evidence" value="ECO:0007669"/>
    <property type="project" value="TreeGrafter"/>
</dbReference>
<protein>
    <submittedName>
        <fullName evidence="6">Uncharacterized protein</fullName>
    </submittedName>
</protein>
<evidence type="ECO:0000313" key="6">
    <source>
        <dbReference type="EMBL" id="OAS17229.1"/>
    </source>
</evidence>
<gene>
    <name evidence="6" type="ORF">A8708_03150</name>
</gene>
<keyword evidence="7" id="KW-1185">Reference proteome</keyword>
<dbReference type="NCBIfam" id="TIGR01730">
    <property type="entry name" value="RND_mfp"/>
    <property type="match status" value="1"/>
</dbReference>
<evidence type="ECO:0000313" key="7">
    <source>
        <dbReference type="Proteomes" id="UP000078454"/>
    </source>
</evidence>
<dbReference type="OrthoDB" id="1633529at2"/>
<dbReference type="InterPro" id="IPR006143">
    <property type="entry name" value="RND_pump_MFP"/>
</dbReference>
<keyword evidence="3" id="KW-0732">Signal</keyword>
<keyword evidence="2" id="KW-0175">Coiled coil</keyword>
<comment type="caution">
    <text evidence="6">The sequence shown here is derived from an EMBL/GenBank/DDBJ whole genome shotgun (WGS) entry which is preliminary data.</text>
</comment>
<evidence type="ECO:0000256" key="2">
    <source>
        <dbReference type="SAM" id="Coils"/>
    </source>
</evidence>
<dbReference type="RefSeq" id="WP_068666668.1">
    <property type="nucleotide sequence ID" value="NZ_LYPB01000073.1"/>
</dbReference>
<dbReference type="Proteomes" id="UP000078454">
    <property type="component" value="Unassembled WGS sequence"/>
</dbReference>
<name>A0A198A6Y7_9BACL</name>
<feature type="domain" description="CusB-like beta-barrel" evidence="4">
    <location>
        <begin position="288"/>
        <end position="348"/>
    </location>
</feature>
<dbReference type="Pfam" id="PF25989">
    <property type="entry name" value="YknX_C"/>
    <property type="match status" value="1"/>
</dbReference>
<reference evidence="6 7" key="1">
    <citation type="submission" date="2016-05" db="EMBL/GenBank/DDBJ databases">
        <title>Paenibacillus sp. 1ZS3-15 nov., isolated from the rhizosphere soil.</title>
        <authorList>
            <person name="Zhang X.X."/>
            <person name="Zhang J."/>
        </authorList>
    </citation>
    <scope>NUCLEOTIDE SEQUENCE [LARGE SCALE GENOMIC DNA]</scope>
    <source>
        <strain evidence="6 7">1ZS3-15</strain>
    </source>
</reference>
<feature type="coiled-coil region" evidence="2">
    <location>
        <begin position="213"/>
        <end position="240"/>
    </location>
</feature>
<evidence type="ECO:0000256" key="1">
    <source>
        <dbReference type="ARBA" id="ARBA00009477"/>
    </source>
</evidence>
<dbReference type="Gene3D" id="2.40.50.100">
    <property type="match status" value="1"/>
</dbReference>
<dbReference type="PANTHER" id="PTHR30469">
    <property type="entry name" value="MULTIDRUG RESISTANCE PROTEIN MDTA"/>
    <property type="match status" value="1"/>
</dbReference>
<evidence type="ECO:0000256" key="3">
    <source>
        <dbReference type="SAM" id="SignalP"/>
    </source>
</evidence>
<accession>A0A198A6Y7</accession>
<feature type="signal peptide" evidence="3">
    <location>
        <begin position="1"/>
        <end position="27"/>
    </location>
</feature>
<dbReference type="InterPro" id="IPR058792">
    <property type="entry name" value="Beta-barrel_RND_2"/>
</dbReference>
<feature type="coiled-coil region" evidence="2">
    <location>
        <begin position="116"/>
        <end position="158"/>
    </location>
</feature>
<dbReference type="SUPFAM" id="SSF111369">
    <property type="entry name" value="HlyD-like secretion proteins"/>
    <property type="match status" value="1"/>
</dbReference>
<dbReference type="PROSITE" id="PS51257">
    <property type="entry name" value="PROKAR_LIPOPROTEIN"/>
    <property type="match status" value="1"/>
</dbReference>
<dbReference type="InterPro" id="IPR058637">
    <property type="entry name" value="YknX-like_C"/>
</dbReference>
<dbReference type="GO" id="GO:0015562">
    <property type="term" value="F:efflux transmembrane transporter activity"/>
    <property type="evidence" value="ECO:0007669"/>
    <property type="project" value="TreeGrafter"/>
</dbReference>
<dbReference type="AlphaFoldDB" id="A0A198A6Y7"/>
<dbReference type="Gene3D" id="2.40.420.20">
    <property type="match status" value="1"/>
</dbReference>
<dbReference type="STRING" id="1850517.A8708_03150"/>
<feature type="chain" id="PRO_5039671634" evidence="3">
    <location>
        <begin position="28"/>
        <end position="427"/>
    </location>
</feature>
<feature type="domain" description="YknX-like C-terminal permuted SH3-like" evidence="5">
    <location>
        <begin position="353"/>
        <end position="421"/>
    </location>
</feature>